<sequence length="691" mass="74554">MVRATRSSAGAANLEPRVSSKKRKRVSNTDTDEQPSSKLLKSHSHDPLPSTALSHLHDVDATAILDILEVTDSQGLLDRVFPLPSDAPSQGSFSLRTLLKQASQHPLWVLRVRFSFLVLFHSSFFAFQAAVQNLFPLSSSHLRSRPSETAIQQHRFCKVALSLLDQASRNVFPVPLTVTSLLDSDSAAASDSPATDDGSADTAKDAYSYKRYALVQHLPSGDYWTSLNADIHSSTKQLKDLSLGNAELAAVFPTPSKSDSATSVPLLGSYHTQKVASTTGQPAGQRRVPSGTFLDYGLWSSFAPSFDHGYQVVGRRKLGELLYHREKKWEARNQEESIQSASIVEVEDNERCADSGEFHTDTDAKLDELLPSDLEESLKDALRCLELENAVDELMEKNRRALRRLEELQRERLSKSDGGPSQVEEDSEEWEIAHAILDSLTVLISLRPKSTEAKLESIVPPASMLQRLQRTLIRQPIEGWYGTLPPTRATALRDDATVKVRAGSVASTTTPATVTATNPVPTTPYAGYAYTYGQQAYRPPAAAASYAYKQGQYYPTPYLATGGQQLGTQNYYGQQAYAGGTTGQQPYAAYSAWYSQYSAPGTSAPAPAAASSNTGSGRGTPQPAASTTGTAPSTYGNFFPASGTPPPGVARSPAVANTVIGSKGGTAGTTWTSYSTGQQQAGYYGAYGTAR</sequence>
<keyword evidence="4" id="KW-1185">Reference proteome</keyword>
<dbReference type="EMBL" id="KN818223">
    <property type="protein sequence ID" value="KIL70570.1"/>
    <property type="molecule type" value="Genomic_DNA"/>
</dbReference>
<evidence type="ECO:0000256" key="1">
    <source>
        <dbReference type="SAM" id="Coils"/>
    </source>
</evidence>
<feature type="coiled-coil region" evidence="1">
    <location>
        <begin position="384"/>
        <end position="411"/>
    </location>
</feature>
<feature type="compositionally biased region" description="Low complexity" evidence="2">
    <location>
        <begin position="604"/>
        <end position="634"/>
    </location>
</feature>
<evidence type="ECO:0000313" key="4">
    <source>
        <dbReference type="Proteomes" id="UP000054549"/>
    </source>
</evidence>
<gene>
    <name evidence="3" type="ORF">M378DRAFT_183207</name>
</gene>
<dbReference type="InParanoid" id="A0A0C2T3Y1"/>
<feature type="region of interest" description="Disordered" evidence="2">
    <location>
        <begin position="604"/>
        <end position="653"/>
    </location>
</feature>
<dbReference type="Proteomes" id="UP000054549">
    <property type="component" value="Unassembled WGS sequence"/>
</dbReference>
<accession>A0A0C2T3Y1</accession>
<feature type="compositionally biased region" description="Polar residues" evidence="2">
    <location>
        <begin position="1"/>
        <end position="10"/>
    </location>
</feature>
<dbReference type="AlphaFoldDB" id="A0A0C2T3Y1"/>
<dbReference type="HOGENOM" id="CLU_022554_0_0_1"/>
<dbReference type="OrthoDB" id="21648at2759"/>
<reference evidence="3 4" key="1">
    <citation type="submission" date="2014-04" db="EMBL/GenBank/DDBJ databases">
        <title>Evolutionary Origins and Diversification of the Mycorrhizal Mutualists.</title>
        <authorList>
            <consortium name="DOE Joint Genome Institute"/>
            <consortium name="Mycorrhizal Genomics Consortium"/>
            <person name="Kohler A."/>
            <person name="Kuo A."/>
            <person name="Nagy L.G."/>
            <person name="Floudas D."/>
            <person name="Copeland A."/>
            <person name="Barry K.W."/>
            <person name="Cichocki N."/>
            <person name="Veneault-Fourrey C."/>
            <person name="LaButti K."/>
            <person name="Lindquist E.A."/>
            <person name="Lipzen A."/>
            <person name="Lundell T."/>
            <person name="Morin E."/>
            <person name="Murat C."/>
            <person name="Riley R."/>
            <person name="Ohm R."/>
            <person name="Sun H."/>
            <person name="Tunlid A."/>
            <person name="Henrissat B."/>
            <person name="Grigoriev I.V."/>
            <person name="Hibbett D.S."/>
            <person name="Martin F."/>
        </authorList>
    </citation>
    <scope>NUCLEOTIDE SEQUENCE [LARGE SCALE GENOMIC DNA]</scope>
    <source>
        <strain evidence="3 4">Koide BX008</strain>
    </source>
</reference>
<protein>
    <submittedName>
        <fullName evidence="3">Uncharacterized protein</fullName>
    </submittedName>
</protein>
<keyword evidence="1" id="KW-0175">Coiled coil</keyword>
<evidence type="ECO:0000256" key="2">
    <source>
        <dbReference type="SAM" id="MobiDB-lite"/>
    </source>
</evidence>
<dbReference type="STRING" id="946122.A0A0C2T3Y1"/>
<evidence type="ECO:0000313" key="3">
    <source>
        <dbReference type="EMBL" id="KIL70570.1"/>
    </source>
</evidence>
<organism evidence="3 4">
    <name type="scientific">Amanita muscaria (strain Koide BX008)</name>
    <dbReference type="NCBI Taxonomy" id="946122"/>
    <lineage>
        <taxon>Eukaryota</taxon>
        <taxon>Fungi</taxon>
        <taxon>Dikarya</taxon>
        <taxon>Basidiomycota</taxon>
        <taxon>Agaricomycotina</taxon>
        <taxon>Agaricomycetes</taxon>
        <taxon>Agaricomycetidae</taxon>
        <taxon>Agaricales</taxon>
        <taxon>Pluteineae</taxon>
        <taxon>Amanitaceae</taxon>
        <taxon>Amanita</taxon>
    </lineage>
</organism>
<name>A0A0C2T3Y1_AMAMK</name>
<proteinExistence type="predicted"/>
<feature type="region of interest" description="Disordered" evidence="2">
    <location>
        <begin position="1"/>
        <end position="47"/>
    </location>
</feature>